<evidence type="ECO:0000313" key="12">
    <source>
        <dbReference type="EMBL" id="GMI31505.1"/>
    </source>
</evidence>
<dbReference type="Proteomes" id="UP001165060">
    <property type="component" value="Unassembled WGS sequence"/>
</dbReference>
<keyword evidence="8" id="KW-0539">Nucleus</keyword>
<keyword evidence="5" id="KW-0808">Transferase</keyword>
<evidence type="ECO:0000256" key="7">
    <source>
        <dbReference type="ARBA" id="ARBA00022840"/>
    </source>
</evidence>
<feature type="non-terminal residue" evidence="12">
    <location>
        <position position="1"/>
    </location>
</feature>
<comment type="similarity">
    <text evidence="2">Belongs to the poly(A) polymerase family.</text>
</comment>
<dbReference type="Pfam" id="PF04926">
    <property type="entry name" value="PAP_RNA-bind"/>
    <property type="match status" value="1"/>
</dbReference>
<reference evidence="12 13" key="1">
    <citation type="journal article" date="2023" name="Commun. Biol.">
        <title>Genome analysis of Parmales, the sister group of diatoms, reveals the evolutionary specialization of diatoms from phago-mixotrophs to photoautotrophs.</title>
        <authorList>
            <person name="Ban H."/>
            <person name="Sato S."/>
            <person name="Yoshikawa S."/>
            <person name="Yamada K."/>
            <person name="Nakamura Y."/>
            <person name="Ichinomiya M."/>
            <person name="Sato N."/>
            <person name="Blanc-Mathieu R."/>
            <person name="Endo H."/>
            <person name="Kuwata A."/>
            <person name="Ogata H."/>
        </authorList>
    </citation>
    <scope>NUCLEOTIDE SEQUENCE [LARGE SCALE GENOMIC DNA]</scope>
</reference>
<feature type="region of interest" description="Disordered" evidence="9">
    <location>
        <begin position="385"/>
        <end position="417"/>
    </location>
</feature>
<feature type="compositionally biased region" description="Basic and acidic residues" evidence="9">
    <location>
        <begin position="312"/>
        <end position="330"/>
    </location>
</feature>
<evidence type="ECO:0000256" key="2">
    <source>
        <dbReference type="ARBA" id="ARBA00010912"/>
    </source>
</evidence>
<dbReference type="Gene3D" id="3.30.70.590">
    <property type="entry name" value="Poly(A) polymerase predicted RNA binding domain"/>
    <property type="match status" value="1"/>
</dbReference>
<gene>
    <name evidence="12" type="ORF">TeGR_g403</name>
</gene>
<evidence type="ECO:0000259" key="11">
    <source>
        <dbReference type="Pfam" id="PF04928"/>
    </source>
</evidence>
<name>A0ABQ6MSL5_9STRA</name>
<evidence type="ECO:0000256" key="9">
    <source>
        <dbReference type="SAM" id="MobiDB-lite"/>
    </source>
</evidence>
<feature type="compositionally biased region" description="Basic and acidic residues" evidence="9">
    <location>
        <begin position="388"/>
        <end position="404"/>
    </location>
</feature>
<dbReference type="SUPFAM" id="SSF81631">
    <property type="entry name" value="PAP/OAS1 substrate-binding domain"/>
    <property type="match status" value="1"/>
</dbReference>
<evidence type="ECO:0000256" key="1">
    <source>
        <dbReference type="ARBA" id="ARBA00004123"/>
    </source>
</evidence>
<evidence type="ECO:0000259" key="10">
    <source>
        <dbReference type="Pfam" id="PF04926"/>
    </source>
</evidence>
<keyword evidence="4" id="KW-0507">mRNA processing</keyword>
<sequence>FAPPPPPPPPPSYESFLIVVRCVRKWAKARGLYSNKLGYLGGVNFNIMVAMCCQLYPAASPSALLRKFFLVYTRWRWPDPVLLTRPHDAGLGQQVWSPFNSTMNRQLMPIITPAYPAMNSSLSVSRQTLQIMQGELTRANAILDEMWADPESQMPGNDDGHMFEQLFVKTDFFIDYAHYLALVICAPTASDLQSWTGFIESRLRKLISDLMGKSLPLSKIQLWPKKFDGCFADKTSGLTAAQRQHSCAYFVGFNIDRLRMKGDQLNVETQIQAFKTTELQRFQPAIPGCDMTTNYFTTKRLPKEVFAQYEGGKEEAMKKRRERRDADPKRQAKKREAKLEEMKKMLADKESAENVGATVVNVDEAEEVGGPEVDQEDSLLESALDNIGGKDREQAETERQRLLNEGEYNEEDDETRDSARLADAGFDGESADSVVLKIATPAWRAKRSVITPADDDDDDEEPGSSKVRRIEIKMKTKFERVIELDGDGNIVDKGDANFLPYAKFAGRCGGFEFKAGSRGCGYYRTGVKVQIPANKL</sequence>
<dbReference type="SUPFAM" id="SSF55003">
    <property type="entry name" value="PAP/Archaeal CCA-adding enzyme, C-terminal domain"/>
    <property type="match status" value="1"/>
</dbReference>
<evidence type="ECO:0000256" key="4">
    <source>
        <dbReference type="ARBA" id="ARBA00022664"/>
    </source>
</evidence>
<dbReference type="InterPro" id="IPR007010">
    <property type="entry name" value="PolA_pol_RNA-bd_dom"/>
</dbReference>
<accession>A0ABQ6MSL5</accession>
<evidence type="ECO:0000313" key="13">
    <source>
        <dbReference type="Proteomes" id="UP001165060"/>
    </source>
</evidence>
<feature type="domain" description="Poly(A) polymerase central" evidence="11">
    <location>
        <begin position="16"/>
        <end position="147"/>
    </location>
</feature>
<evidence type="ECO:0000256" key="8">
    <source>
        <dbReference type="ARBA" id="ARBA00023242"/>
    </source>
</evidence>
<keyword evidence="13" id="KW-1185">Reference proteome</keyword>
<proteinExistence type="inferred from homology"/>
<dbReference type="Pfam" id="PF04928">
    <property type="entry name" value="PAP_central"/>
    <property type="match status" value="1"/>
</dbReference>
<evidence type="ECO:0000256" key="5">
    <source>
        <dbReference type="ARBA" id="ARBA00022679"/>
    </source>
</evidence>
<organism evidence="12 13">
    <name type="scientific">Tetraparma gracilis</name>
    <dbReference type="NCBI Taxonomy" id="2962635"/>
    <lineage>
        <taxon>Eukaryota</taxon>
        <taxon>Sar</taxon>
        <taxon>Stramenopiles</taxon>
        <taxon>Ochrophyta</taxon>
        <taxon>Bolidophyceae</taxon>
        <taxon>Parmales</taxon>
        <taxon>Triparmaceae</taxon>
        <taxon>Tetraparma</taxon>
    </lineage>
</organism>
<comment type="subcellular location">
    <subcellularLocation>
        <location evidence="1">Nucleus</location>
    </subcellularLocation>
</comment>
<feature type="domain" description="Poly(A) polymerase RNA-binding" evidence="10">
    <location>
        <begin position="171"/>
        <end position="212"/>
    </location>
</feature>
<protein>
    <recommendedName>
        <fullName evidence="3">polynucleotide adenylyltransferase</fullName>
        <ecNumber evidence="3">2.7.7.19</ecNumber>
    </recommendedName>
</protein>
<dbReference type="PANTHER" id="PTHR10682">
    <property type="entry name" value="POLY A POLYMERASE"/>
    <property type="match status" value="1"/>
</dbReference>
<comment type="caution">
    <text evidence="12">The sequence shown here is derived from an EMBL/GenBank/DDBJ whole genome shotgun (WGS) entry which is preliminary data.</text>
</comment>
<dbReference type="InterPro" id="IPR007012">
    <property type="entry name" value="PolA_pol_cen_dom"/>
</dbReference>
<dbReference type="Gene3D" id="1.10.1410.10">
    <property type="match status" value="1"/>
</dbReference>
<evidence type="ECO:0000256" key="6">
    <source>
        <dbReference type="ARBA" id="ARBA00022741"/>
    </source>
</evidence>
<evidence type="ECO:0000256" key="3">
    <source>
        <dbReference type="ARBA" id="ARBA00012388"/>
    </source>
</evidence>
<keyword evidence="7" id="KW-0067">ATP-binding</keyword>
<keyword evidence="6" id="KW-0547">Nucleotide-binding</keyword>
<dbReference type="EMBL" id="BRYB01001698">
    <property type="protein sequence ID" value="GMI31505.1"/>
    <property type="molecule type" value="Genomic_DNA"/>
</dbReference>
<dbReference type="InterPro" id="IPR011068">
    <property type="entry name" value="NuclTrfase_I-like_C"/>
</dbReference>
<dbReference type="EC" id="2.7.7.19" evidence="3"/>
<dbReference type="PANTHER" id="PTHR10682:SF10">
    <property type="entry name" value="POLYNUCLEOTIDE ADENYLYLTRANSFERASE"/>
    <property type="match status" value="1"/>
</dbReference>
<feature type="region of interest" description="Disordered" evidence="9">
    <location>
        <begin position="312"/>
        <end position="337"/>
    </location>
</feature>